<proteinExistence type="predicted"/>
<gene>
    <name evidence="1" type="ORF">PSS4_v1_50020</name>
</gene>
<protein>
    <submittedName>
        <fullName evidence="1">Uncharacterized protein</fullName>
    </submittedName>
</protein>
<evidence type="ECO:0000313" key="1">
    <source>
        <dbReference type="EMBL" id="CUV16235.1"/>
    </source>
</evidence>
<reference evidence="1" key="1">
    <citation type="submission" date="2015-10" db="EMBL/GenBank/DDBJ databases">
        <authorList>
            <person name="Gilbert D.G."/>
        </authorList>
    </citation>
    <scope>NUCLEOTIDE SEQUENCE</scope>
    <source>
        <strain evidence="1">Phyl III-seqv23</strain>
    </source>
</reference>
<organism evidence="1">
    <name type="scientific">Ralstonia solanacearum</name>
    <name type="common">Pseudomonas solanacearum</name>
    <dbReference type="NCBI Taxonomy" id="305"/>
    <lineage>
        <taxon>Bacteria</taxon>
        <taxon>Pseudomonadati</taxon>
        <taxon>Pseudomonadota</taxon>
        <taxon>Betaproteobacteria</taxon>
        <taxon>Burkholderiales</taxon>
        <taxon>Burkholderiaceae</taxon>
        <taxon>Ralstonia</taxon>
        <taxon>Ralstonia solanacearum species complex</taxon>
    </lineage>
</organism>
<sequence length="235" mass="25861">MGSRNRRPARSYPVRADVQVPGTAMLARCSPVRRPHADPMRVRFRSRTIGETLPIDIGFDVNLRRIARAEFVEQIEKSLAIAQPAIRVALNDQSATLEVVPFSDVPGVIQGWQSPVILNWTLALKICRSATKSCFIGLRTNGQVCVLSLVRLSRGRLHTKLLFLEKDQNPQAAPDGVMTLVDAVLETIALAFGSNLIVIDKPLDGVVAYYAQHHYGVLRKCGNKVTAMARAVQSP</sequence>
<name>A0A0S4U1V7_RALSL</name>
<accession>A0A0S4U1V7</accession>
<dbReference type="EMBL" id="LN899821">
    <property type="protein sequence ID" value="CUV16235.1"/>
    <property type="molecule type" value="Genomic_DNA"/>
</dbReference>
<dbReference type="AlphaFoldDB" id="A0A0S4U1V7"/>